<dbReference type="InterPro" id="IPR027463">
    <property type="entry name" value="AcrB_DN_DC_subdom"/>
</dbReference>
<dbReference type="AlphaFoldDB" id="T1C531"/>
<accession>T1C531</accession>
<dbReference type="GO" id="GO:0042910">
    <property type="term" value="F:xenobiotic transmembrane transporter activity"/>
    <property type="evidence" value="ECO:0007669"/>
    <property type="project" value="TreeGrafter"/>
</dbReference>
<dbReference type="EMBL" id="AUZZ01002213">
    <property type="protein sequence ID" value="EQD61225.1"/>
    <property type="molecule type" value="Genomic_DNA"/>
</dbReference>
<protein>
    <submittedName>
        <fullName evidence="1">Acriflavin resistance protein</fullName>
    </submittedName>
</protein>
<name>T1C531_9ZZZZ</name>
<dbReference type="Gene3D" id="3.30.70.1320">
    <property type="entry name" value="Multidrug efflux transporter AcrB pore domain like"/>
    <property type="match status" value="1"/>
</dbReference>
<comment type="caution">
    <text evidence="1">The sequence shown here is derived from an EMBL/GenBank/DDBJ whole genome shotgun (WGS) entry which is preliminary data.</text>
</comment>
<sequence length="77" mass="8250">MRDVAVVRRGPTLRNGIADLDGQGEVVGGVVIEREGANALKTIEAVKARITQLQRSLPKGVAIVPTYDRSQLILEAV</sequence>
<reference evidence="1" key="2">
    <citation type="journal article" date="2014" name="ISME J.">
        <title>Microbial stratification in low pH oxic and suboxic macroscopic growths along an acid mine drainage.</title>
        <authorList>
            <person name="Mendez-Garcia C."/>
            <person name="Mesa V."/>
            <person name="Sprenger R.R."/>
            <person name="Richter M."/>
            <person name="Diez M.S."/>
            <person name="Solano J."/>
            <person name="Bargiela R."/>
            <person name="Golyshina O.V."/>
            <person name="Manteca A."/>
            <person name="Ramos J.L."/>
            <person name="Gallego J.R."/>
            <person name="Llorente I."/>
            <person name="Martins Dos Santos V.A."/>
            <person name="Jensen O.N."/>
            <person name="Pelaez A.I."/>
            <person name="Sanchez J."/>
            <person name="Ferrer M."/>
        </authorList>
    </citation>
    <scope>NUCLEOTIDE SEQUENCE</scope>
</reference>
<organism evidence="1">
    <name type="scientific">mine drainage metagenome</name>
    <dbReference type="NCBI Taxonomy" id="410659"/>
    <lineage>
        <taxon>unclassified sequences</taxon>
        <taxon>metagenomes</taxon>
        <taxon>ecological metagenomes</taxon>
    </lineage>
</organism>
<evidence type="ECO:0000313" key="1">
    <source>
        <dbReference type="EMBL" id="EQD61225.1"/>
    </source>
</evidence>
<feature type="non-terminal residue" evidence="1">
    <location>
        <position position="77"/>
    </location>
</feature>
<reference evidence="1" key="1">
    <citation type="submission" date="2013-08" db="EMBL/GenBank/DDBJ databases">
        <authorList>
            <person name="Mendez C."/>
            <person name="Richter M."/>
            <person name="Ferrer M."/>
            <person name="Sanchez J."/>
        </authorList>
    </citation>
    <scope>NUCLEOTIDE SEQUENCE</scope>
</reference>
<dbReference type="GO" id="GO:0005886">
    <property type="term" value="C:plasma membrane"/>
    <property type="evidence" value="ECO:0007669"/>
    <property type="project" value="TreeGrafter"/>
</dbReference>
<dbReference type="SUPFAM" id="SSF82693">
    <property type="entry name" value="Multidrug efflux transporter AcrB pore domain, PN1, PN2, PC1 and PC2 subdomains"/>
    <property type="match status" value="1"/>
</dbReference>
<dbReference type="Gene3D" id="3.30.2090.10">
    <property type="entry name" value="Multidrug efflux transporter AcrB TolC docking domain, DN and DC subdomains"/>
    <property type="match status" value="1"/>
</dbReference>
<dbReference type="InterPro" id="IPR001036">
    <property type="entry name" value="Acrflvin-R"/>
</dbReference>
<dbReference type="PANTHER" id="PTHR32063">
    <property type="match status" value="1"/>
</dbReference>
<dbReference type="Pfam" id="PF00873">
    <property type="entry name" value="ACR_tran"/>
    <property type="match status" value="1"/>
</dbReference>
<proteinExistence type="predicted"/>
<dbReference type="PANTHER" id="PTHR32063:SF19">
    <property type="entry name" value="CATION EFFLUX SYSTEM PROTEIN CUSA"/>
    <property type="match status" value="1"/>
</dbReference>
<gene>
    <name evidence="1" type="ORF">B2A_03305</name>
</gene>